<proteinExistence type="predicted"/>
<name>A0AAV4IQF9_9GAST</name>
<keyword evidence="2" id="KW-1185">Reference proteome</keyword>
<feature type="non-terminal residue" evidence="1">
    <location>
        <position position="53"/>
    </location>
</feature>
<sequence>MVLETVEESKYLGSYLHADGDINREIAVRIVMASIAFQRLNTIWKSGQMNATK</sequence>
<reference evidence="1 2" key="1">
    <citation type="journal article" date="2021" name="Elife">
        <title>Chloroplast acquisition without the gene transfer in kleptoplastic sea slugs, Plakobranchus ocellatus.</title>
        <authorList>
            <person name="Maeda T."/>
            <person name="Takahashi S."/>
            <person name="Yoshida T."/>
            <person name="Shimamura S."/>
            <person name="Takaki Y."/>
            <person name="Nagai Y."/>
            <person name="Toyoda A."/>
            <person name="Suzuki Y."/>
            <person name="Arimoto A."/>
            <person name="Ishii H."/>
            <person name="Satoh N."/>
            <person name="Nishiyama T."/>
            <person name="Hasebe M."/>
            <person name="Maruyama T."/>
            <person name="Minagawa J."/>
            <person name="Obokata J."/>
            <person name="Shigenobu S."/>
        </authorList>
    </citation>
    <scope>NUCLEOTIDE SEQUENCE [LARGE SCALE GENOMIC DNA]</scope>
</reference>
<organism evidence="1 2">
    <name type="scientific">Elysia marginata</name>
    <dbReference type="NCBI Taxonomy" id="1093978"/>
    <lineage>
        <taxon>Eukaryota</taxon>
        <taxon>Metazoa</taxon>
        <taxon>Spiralia</taxon>
        <taxon>Lophotrochozoa</taxon>
        <taxon>Mollusca</taxon>
        <taxon>Gastropoda</taxon>
        <taxon>Heterobranchia</taxon>
        <taxon>Euthyneura</taxon>
        <taxon>Panpulmonata</taxon>
        <taxon>Sacoglossa</taxon>
        <taxon>Placobranchoidea</taxon>
        <taxon>Plakobranchidae</taxon>
        <taxon>Elysia</taxon>
    </lineage>
</organism>
<accession>A0AAV4IQF9</accession>
<comment type="caution">
    <text evidence="1">The sequence shown here is derived from an EMBL/GenBank/DDBJ whole genome shotgun (WGS) entry which is preliminary data.</text>
</comment>
<dbReference type="EMBL" id="BMAT01009660">
    <property type="protein sequence ID" value="GFS11216.1"/>
    <property type="molecule type" value="Genomic_DNA"/>
</dbReference>
<dbReference type="AlphaFoldDB" id="A0AAV4IQF9"/>
<evidence type="ECO:0000313" key="2">
    <source>
        <dbReference type="Proteomes" id="UP000762676"/>
    </source>
</evidence>
<dbReference type="Proteomes" id="UP000762676">
    <property type="component" value="Unassembled WGS sequence"/>
</dbReference>
<evidence type="ECO:0000313" key="1">
    <source>
        <dbReference type="EMBL" id="GFS11216.1"/>
    </source>
</evidence>
<gene>
    <name evidence="1" type="ORF">ElyMa_004829000</name>
</gene>
<protein>
    <submittedName>
        <fullName evidence="1">Uncharacterized protein</fullName>
    </submittedName>
</protein>